<protein>
    <recommendedName>
        <fullName evidence="3">F-box domain-containing protein</fullName>
    </recommendedName>
</protein>
<reference evidence="1 2" key="1">
    <citation type="submission" date="2018-06" db="EMBL/GenBank/DDBJ databases">
        <title>Comparative genomics reveals the genomic features of Rhizophagus irregularis, R. cerebriforme, R. diaphanum and Gigaspora rosea, and their symbiotic lifestyle signature.</title>
        <authorList>
            <person name="Morin E."/>
            <person name="San Clemente H."/>
            <person name="Chen E.C.H."/>
            <person name="De La Providencia I."/>
            <person name="Hainaut M."/>
            <person name="Kuo A."/>
            <person name="Kohler A."/>
            <person name="Murat C."/>
            <person name="Tang N."/>
            <person name="Roy S."/>
            <person name="Loubradou J."/>
            <person name="Henrissat B."/>
            <person name="Grigoriev I.V."/>
            <person name="Corradi N."/>
            <person name="Roux C."/>
            <person name="Martin F.M."/>
        </authorList>
    </citation>
    <scope>NUCLEOTIDE SEQUENCE [LARGE SCALE GENOMIC DNA]</scope>
    <source>
        <strain evidence="1 2">DAOM 227022</strain>
    </source>
</reference>
<sequence>MIWRDPLRTCKVKNKRLLLNMFLPLLSKESKEILEKFIKIKIPKFRNYLFDYIGFLKYLNLENLHFLIEETLHLNYIQQDTMKQEVYKLLINRCSSLKHLNICQSYIPPFQDFPEVKNCFANLHELRCTTDNDSSYLFELAKICKSIQKLRIDCSNKENPGLIKLIEEQRNLKCFICVNFTHNQNQQKLFEELLRVLSKNARNLSYLKTCDWSRGICFPYSILKEFTNLTKLKLWDLNVQQLEQQLRMSAFPKLQVLHLKYLSMLTLADIISKTKGDLWKIKLYGIDRNKEHSGKLIQSIYLHCPNLRYVTIYVGYQDYIEVEQLLKYCQKLEGIVFLNSF</sequence>
<evidence type="ECO:0008006" key="3">
    <source>
        <dbReference type="Google" id="ProtNLM"/>
    </source>
</evidence>
<gene>
    <name evidence="1" type="ORF">C1645_766330</name>
</gene>
<dbReference type="Proteomes" id="UP000265703">
    <property type="component" value="Unassembled WGS sequence"/>
</dbReference>
<dbReference type="Gene3D" id="3.80.10.10">
    <property type="entry name" value="Ribonuclease Inhibitor"/>
    <property type="match status" value="1"/>
</dbReference>
<feature type="non-terminal residue" evidence="1">
    <location>
        <position position="341"/>
    </location>
</feature>
<accession>A0A397T279</accession>
<dbReference type="SUPFAM" id="SSF52047">
    <property type="entry name" value="RNI-like"/>
    <property type="match status" value="1"/>
</dbReference>
<dbReference type="InterPro" id="IPR032675">
    <property type="entry name" value="LRR_dom_sf"/>
</dbReference>
<name>A0A397T279_9GLOM</name>
<dbReference type="AlphaFoldDB" id="A0A397T279"/>
<dbReference type="EMBL" id="QKYT01000139">
    <property type="protein sequence ID" value="RIA91912.1"/>
    <property type="molecule type" value="Genomic_DNA"/>
</dbReference>
<organism evidence="1 2">
    <name type="scientific">Glomus cerebriforme</name>
    <dbReference type="NCBI Taxonomy" id="658196"/>
    <lineage>
        <taxon>Eukaryota</taxon>
        <taxon>Fungi</taxon>
        <taxon>Fungi incertae sedis</taxon>
        <taxon>Mucoromycota</taxon>
        <taxon>Glomeromycotina</taxon>
        <taxon>Glomeromycetes</taxon>
        <taxon>Glomerales</taxon>
        <taxon>Glomeraceae</taxon>
        <taxon>Glomus</taxon>
    </lineage>
</organism>
<comment type="caution">
    <text evidence="1">The sequence shown here is derived from an EMBL/GenBank/DDBJ whole genome shotgun (WGS) entry which is preliminary data.</text>
</comment>
<evidence type="ECO:0000313" key="1">
    <source>
        <dbReference type="EMBL" id="RIA91912.1"/>
    </source>
</evidence>
<keyword evidence="2" id="KW-1185">Reference proteome</keyword>
<evidence type="ECO:0000313" key="2">
    <source>
        <dbReference type="Proteomes" id="UP000265703"/>
    </source>
</evidence>
<proteinExistence type="predicted"/>